<evidence type="ECO:0000313" key="1">
    <source>
        <dbReference type="EMBL" id="RJL22122.1"/>
    </source>
</evidence>
<organism evidence="1 2">
    <name type="scientific">Bailinhaonella thermotolerans</name>
    <dbReference type="NCBI Taxonomy" id="1070861"/>
    <lineage>
        <taxon>Bacteria</taxon>
        <taxon>Bacillati</taxon>
        <taxon>Actinomycetota</taxon>
        <taxon>Actinomycetes</taxon>
        <taxon>Streptosporangiales</taxon>
        <taxon>Streptosporangiaceae</taxon>
        <taxon>Bailinhaonella</taxon>
    </lineage>
</organism>
<comment type="caution">
    <text evidence="1">The sequence shown here is derived from an EMBL/GenBank/DDBJ whole genome shotgun (WGS) entry which is preliminary data.</text>
</comment>
<dbReference type="EMBL" id="QZEY01000023">
    <property type="protein sequence ID" value="RJL22122.1"/>
    <property type="molecule type" value="Genomic_DNA"/>
</dbReference>
<dbReference type="AlphaFoldDB" id="A0A3A4A3E5"/>
<accession>A0A3A4A3E5</accession>
<reference evidence="1 2" key="1">
    <citation type="submission" date="2018-09" db="EMBL/GenBank/DDBJ databases">
        <title>YIM 75507 draft genome.</title>
        <authorList>
            <person name="Tang S."/>
            <person name="Feng Y."/>
        </authorList>
    </citation>
    <scope>NUCLEOTIDE SEQUENCE [LARGE SCALE GENOMIC DNA]</scope>
    <source>
        <strain evidence="1 2">YIM 75507</strain>
    </source>
</reference>
<dbReference type="OrthoDB" id="3479375at2"/>
<protein>
    <submittedName>
        <fullName evidence="1">Uncharacterized protein</fullName>
    </submittedName>
</protein>
<gene>
    <name evidence="1" type="ORF">D5H75_36665</name>
</gene>
<sequence>MSGYTHVTIDMRPDRQAHVQVSVYPQQGAVVQYYPGEQASPFLAIDHGDAHVWFGLPKEITGGTVAAVRELAAAAGALLADCERLYAAQSKDKAGQVEAA</sequence>
<evidence type="ECO:0000313" key="2">
    <source>
        <dbReference type="Proteomes" id="UP000265768"/>
    </source>
</evidence>
<proteinExistence type="predicted"/>
<dbReference type="RefSeq" id="WP_119931197.1">
    <property type="nucleotide sequence ID" value="NZ_QZEY01000023.1"/>
</dbReference>
<dbReference type="Proteomes" id="UP000265768">
    <property type="component" value="Unassembled WGS sequence"/>
</dbReference>
<keyword evidence="2" id="KW-1185">Reference proteome</keyword>
<name>A0A3A4A3E5_9ACTN</name>